<dbReference type="STRING" id="1077348.A0A2G8SN53"/>
<reference evidence="2 3" key="1">
    <citation type="journal article" date="2015" name="Sci. Rep.">
        <title>Chromosome-level genome map provides insights into diverse defense mechanisms in the medicinal fungus Ganoderma sinense.</title>
        <authorList>
            <person name="Zhu Y."/>
            <person name="Xu J."/>
            <person name="Sun C."/>
            <person name="Zhou S."/>
            <person name="Xu H."/>
            <person name="Nelson D.R."/>
            <person name="Qian J."/>
            <person name="Song J."/>
            <person name="Luo H."/>
            <person name="Xiang L."/>
            <person name="Li Y."/>
            <person name="Xu Z."/>
            <person name="Ji A."/>
            <person name="Wang L."/>
            <person name="Lu S."/>
            <person name="Hayward A."/>
            <person name="Sun W."/>
            <person name="Li X."/>
            <person name="Schwartz D.C."/>
            <person name="Wang Y."/>
            <person name="Chen S."/>
        </authorList>
    </citation>
    <scope>NUCLEOTIDE SEQUENCE [LARGE SCALE GENOMIC DNA]</scope>
    <source>
        <strain evidence="2 3">ZZ0214-1</strain>
    </source>
</reference>
<gene>
    <name evidence="2" type="ORF">GSI_02942</name>
</gene>
<feature type="compositionally biased region" description="Polar residues" evidence="1">
    <location>
        <begin position="43"/>
        <end position="58"/>
    </location>
</feature>
<feature type="region of interest" description="Disordered" evidence="1">
    <location>
        <begin position="160"/>
        <end position="238"/>
    </location>
</feature>
<feature type="compositionally biased region" description="Low complexity" evidence="1">
    <location>
        <begin position="61"/>
        <end position="73"/>
    </location>
</feature>
<dbReference type="PANTHER" id="PTHR33050:SF7">
    <property type="entry name" value="RIBONUCLEASE H"/>
    <property type="match status" value="1"/>
</dbReference>
<organism evidence="2 3">
    <name type="scientific">Ganoderma sinense ZZ0214-1</name>
    <dbReference type="NCBI Taxonomy" id="1077348"/>
    <lineage>
        <taxon>Eukaryota</taxon>
        <taxon>Fungi</taxon>
        <taxon>Dikarya</taxon>
        <taxon>Basidiomycota</taxon>
        <taxon>Agaricomycotina</taxon>
        <taxon>Agaricomycetes</taxon>
        <taxon>Polyporales</taxon>
        <taxon>Polyporaceae</taxon>
        <taxon>Ganoderma</taxon>
    </lineage>
</organism>
<dbReference type="SUPFAM" id="SSF56672">
    <property type="entry name" value="DNA/RNA polymerases"/>
    <property type="match status" value="1"/>
</dbReference>
<name>A0A2G8SN53_9APHY</name>
<dbReference type="Proteomes" id="UP000230002">
    <property type="component" value="Unassembled WGS sequence"/>
</dbReference>
<dbReference type="PANTHER" id="PTHR33050">
    <property type="entry name" value="REVERSE TRANSCRIPTASE DOMAIN-CONTAINING PROTEIN"/>
    <property type="match status" value="1"/>
</dbReference>
<feature type="region of interest" description="Disordered" evidence="1">
    <location>
        <begin position="1"/>
        <end position="98"/>
    </location>
</feature>
<dbReference type="AlphaFoldDB" id="A0A2G8SN53"/>
<feature type="compositionally biased region" description="Basic residues" evidence="1">
    <location>
        <begin position="193"/>
        <end position="216"/>
    </location>
</feature>
<sequence length="1024" mass="113696">MSDAPDSAPKQKAQGTAKQAAASKVRKQGESASSGSANQQQGKQPESSTAGSSTQQPAGPTPSGSSTQQSSQGREPQSGGGADTESHAGPSGRLQADLDLTRTCEDLVDSFRRGQAQKGATLLALAAALRVGTHDQGVDGDAVETAFESYCAQVDEIAKYHDENRPNDSGEGTQPRGDTPEEDRGRPETLSKSKGKRRAHRSASRSPSKSRSRSRSTTRSSDEDEQPAKRQKQDPSLFAWASANSVAESSLRPELQETLKLLRNHEKDLKFAKASLRNLVGVPEFPEAEWTNVLLGKPVNLNHVLSGQYTLEQDEKHVEKFGLVELSYRTATPSKIVKNAGDWIIAWQRTTAATLYAFPHRRAELDGYYLHIFGLFSAIHASHHNCILDYDRRVRKRVAAMRTLLLTDTHEFADLRDQFINIFGASTSHASEESKKRAGSNRKPHDEEACYVPDSILNDPVINDTLRSRPDLFKIVTPIKIDVFENLLSDHPNPAFIASVVKGLREGFWPFADGRPDQYPDTWDEARPPLIDEHARQFLRDQRDEEIALGRYSPAFGSDLLPGMFSMPIHVVSKPHSDKLRLINNLSAGKYSLNGMIRPESIKGAVLDGLPALGHEYRKLKAAHPGEDIIFWKSDVSQAYHRMPMSPYWQIFQVVTIDGQRHVDRCNTFGGRASLRVWLAFYCCVAWIAVVKRRITSLVSYVDDNAGVQLCRLVQWYIAYGMYVPKDQCTLLILWDDLGLRHDRPKQIHGLREDYVGFEVDTTTSHATLPPDARHKLLDALEAFCAPTHGRRRTLAEFQSLAGYVNWALNVFPLLCPALSSLYAKIANKTRRFATIHVNNAIRQELSWMATHVRALPGIRILSTNVWSPADLSPGSLDDEFVMTDASGRGLGLYFPWQHLGFHATLPQDAPTGAIFFFEALAICAAIHKIPIWHRAGRIIRRIGILSNNTNAVSIFQSLRAEPLYNPILISAIDVLLTHGVEHRVDHVPGEYNVVADALSRGNLDVARAIDPLITILPFQPPTL</sequence>
<accession>A0A2G8SN53</accession>
<keyword evidence="3" id="KW-1185">Reference proteome</keyword>
<dbReference type="InterPro" id="IPR052055">
    <property type="entry name" value="Hepadnavirus_pol/RT"/>
</dbReference>
<proteinExistence type="predicted"/>
<feature type="compositionally biased region" description="Basic and acidic residues" evidence="1">
    <location>
        <begin position="178"/>
        <end position="191"/>
    </location>
</feature>
<comment type="caution">
    <text evidence="2">The sequence shown here is derived from an EMBL/GenBank/DDBJ whole genome shotgun (WGS) entry which is preliminary data.</text>
</comment>
<evidence type="ECO:0000313" key="3">
    <source>
        <dbReference type="Proteomes" id="UP000230002"/>
    </source>
</evidence>
<dbReference type="EMBL" id="AYKW01000004">
    <property type="protein sequence ID" value="PIL35153.1"/>
    <property type="molecule type" value="Genomic_DNA"/>
</dbReference>
<feature type="compositionally biased region" description="Low complexity" evidence="1">
    <location>
        <begin position="30"/>
        <end position="42"/>
    </location>
</feature>
<evidence type="ECO:0000256" key="1">
    <source>
        <dbReference type="SAM" id="MobiDB-lite"/>
    </source>
</evidence>
<evidence type="ECO:0008006" key="4">
    <source>
        <dbReference type="Google" id="ProtNLM"/>
    </source>
</evidence>
<dbReference type="OrthoDB" id="3248529at2759"/>
<protein>
    <recommendedName>
        <fullName evidence="4">Reverse transcriptase domain-containing protein</fullName>
    </recommendedName>
</protein>
<dbReference type="InterPro" id="IPR043502">
    <property type="entry name" value="DNA/RNA_pol_sf"/>
</dbReference>
<feature type="compositionally biased region" description="Low complexity" evidence="1">
    <location>
        <begin position="8"/>
        <end position="22"/>
    </location>
</feature>
<evidence type="ECO:0000313" key="2">
    <source>
        <dbReference type="EMBL" id="PIL35153.1"/>
    </source>
</evidence>